<evidence type="ECO:0000256" key="1">
    <source>
        <dbReference type="ARBA" id="ARBA00010617"/>
    </source>
</evidence>
<proteinExistence type="inferred from homology"/>
<evidence type="ECO:0000313" key="8">
    <source>
        <dbReference type="EMBL" id="NEC91818.1"/>
    </source>
</evidence>
<evidence type="ECO:0000256" key="7">
    <source>
        <dbReference type="RuleBase" id="RU000461"/>
    </source>
</evidence>
<dbReference type="AlphaFoldDB" id="A0A6B3C597"/>
<keyword evidence="5 7" id="KW-0408">Iron</keyword>
<keyword evidence="4 7" id="KW-0560">Oxidoreductase</keyword>
<dbReference type="GO" id="GO:0016705">
    <property type="term" value="F:oxidoreductase activity, acting on paired donors, with incorporation or reduction of molecular oxygen"/>
    <property type="evidence" value="ECO:0007669"/>
    <property type="project" value="InterPro"/>
</dbReference>
<keyword evidence="2 7" id="KW-0349">Heme</keyword>
<organism evidence="8">
    <name type="scientific">Streptomyces sp. SID12501</name>
    <dbReference type="NCBI Taxonomy" id="2706042"/>
    <lineage>
        <taxon>Bacteria</taxon>
        <taxon>Bacillati</taxon>
        <taxon>Actinomycetota</taxon>
        <taxon>Actinomycetes</taxon>
        <taxon>Kitasatosporales</taxon>
        <taxon>Streptomycetaceae</taxon>
        <taxon>Streptomyces</taxon>
    </lineage>
</organism>
<keyword evidence="3 7" id="KW-0479">Metal-binding</keyword>
<dbReference type="InterPro" id="IPR002397">
    <property type="entry name" value="Cyt_P450_B"/>
</dbReference>
<dbReference type="Gene3D" id="1.10.630.10">
    <property type="entry name" value="Cytochrome P450"/>
    <property type="match status" value="1"/>
</dbReference>
<accession>A0A6B3C597</accession>
<dbReference type="InterPro" id="IPR017972">
    <property type="entry name" value="Cyt_P450_CS"/>
</dbReference>
<dbReference type="PANTHER" id="PTHR46696:SF1">
    <property type="entry name" value="CYTOCHROME P450 YJIB-RELATED"/>
    <property type="match status" value="1"/>
</dbReference>
<comment type="similarity">
    <text evidence="1 7">Belongs to the cytochrome P450 family.</text>
</comment>
<dbReference type="CDD" id="cd11030">
    <property type="entry name" value="CYP105-like"/>
    <property type="match status" value="1"/>
</dbReference>
<sequence>MPDTHALAGDAFPVLRKCPYLPPEEYRALRDAGAPVAARLYHGRRVWVVTQYEQARAVLHDNRFSSDITHPGYPIYAEALEGFRGFPLLNTLDPPEHTAQRKAVVGEFTLRRAEALRPAMQKKADELVDVMIADGNTADLVAAFAEPLAGTITCWALGMEYADLKAWLVDSREVREKASGSAVDTGQVGQEIAHQIVALQQYFEKFVDGKLQKPGDDPVSRVIEKYVRTGALTKEELVKMCFVIFVAGQSPVKAMITIGLLRLLERPGELAAVQENPQLLPSAVGELTRLVSPLDLMPRVAMEDVEVGGQLIRAGEGVVVSGAAANRDPAEYPEPDRLDLTREARGHLAFGSGSHHCLGSGLTKVGLQVAYGTILSRLPGLRLTESAQDVYEHPSWHPELGRMPVTW</sequence>
<protein>
    <submittedName>
        <fullName evidence="8">Cytochrome P450</fullName>
    </submittedName>
</protein>
<evidence type="ECO:0000256" key="3">
    <source>
        <dbReference type="ARBA" id="ARBA00022723"/>
    </source>
</evidence>
<dbReference type="InterPro" id="IPR001128">
    <property type="entry name" value="Cyt_P450"/>
</dbReference>
<name>A0A6B3C597_9ACTN</name>
<dbReference type="PANTHER" id="PTHR46696">
    <property type="entry name" value="P450, PUTATIVE (EUROFUNG)-RELATED"/>
    <property type="match status" value="1"/>
</dbReference>
<dbReference type="RefSeq" id="WP_164322921.1">
    <property type="nucleotide sequence ID" value="NZ_JAAGLU010000049.1"/>
</dbReference>
<evidence type="ECO:0000256" key="5">
    <source>
        <dbReference type="ARBA" id="ARBA00023004"/>
    </source>
</evidence>
<dbReference type="EMBL" id="JAAGLU010000049">
    <property type="protein sequence ID" value="NEC91818.1"/>
    <property type="molecule type" value="Genomic_DNA"/>
</dbReference>
<keyword evidence="6 7" id="KW-0503">Monooxygenase</keyword>
<dbReference type="GO" id="GO:0020037">
    <property type="term" value="F:heme binding"/>
    <property type="evidence" value="ECO:0007669"/>
    <property type="project" value="InterPro"/>
</dbReference>
<evidence type="ECO:0000256" key="4">
    <source>
        <dbReference type="ARBA" id="ARBA00023002"/>
    </source>
</evidence>
<dbReference type="Pfam" id="PF00067">
    <property type="entry name" value="p450"/>
    <property type="match status" value="1"/>
</dbReference>
<dbReference type="PROSITE" id="PS00086">
    <property type="entry name" value="CYTOCHROME_P450"/>
    <property type="match status" value="1"/>
</dbReference>
<dbReference type="FunFam" id="1.10.630.10:FF:000018">
    <property type="entry name" value="Cytochrome P450 monooxygenase"/>
    <property type="match status" value="1"/>
</dbReference>
<dbReference type="GO" id="GO:0005506">
    <property type="term" value="F:iron ion binding"/>
    <property type="evidence" value="ECO:0007669"/>
    <property type="project" value="InterPro"/>
</dbReference>
<reference evidence="8" key="1">
    <citation type="submission" date="2020-01" db="EMBL/GenBank/DDBJ databases">
        <title>Insect and environment-associated Actinomycetes.</title>
        <authorList>
            <person name="Currrie C."/>
            <person name="Chevrette M."/>
            <person name="Carlson C."/>
            <person name="Stubbendieck R."/>
            <person name="Wendt-Pienkowski E."/>
        </authorList>
    </citation>
    <scope>NUCLEOTIDE SEQUENCE</scope>
    <source>
        <strain evidence="8">SID12501</strain>
    </source>
</reference>
<gene>
    <name evidence="8" type="ORF">G3I71_39940</name>
</gene>
<evidence type="ECO:0000256" key="2">
    <source>
        <dbReference type="ARBA" id="ARBA00022617"/>
    </source>
</evidence>
<dbReference type="GO" id="GO:0004497">
    <property type="term" value="F:monooxygenase activity"/>
    <property type="evidence" value="ECO:0007669"/>
    <property type="project" value="UniProtKB-KW"/>
</dbReference>
<comment type="caution">
    <text evidence="8">The sequence shown here is derived from an EMBL/GenBank/DDBJ whole genome shotgun (WGS) entry which is preliminary data.</text>
</comment>
<dbReference type="PRINTS" id="PR00359">
    <property type="entry name" value="BP450"/>
</dbReference>
<dbReference type="SUPFAM" id="SSF48264">
    <property type="entry name" value="Cytochrome P450"/>
    <property type="match status" value="1"/>
</dbReference>
<dbReference type="InterPro" id="IPR036396">
    <property type="entry name" value="Cyt_P450_sf"/>
</dbReference>
<evidence type="ECO:0000256" key="6">
    <source>
        <dbReference type="ARBA" id="ARBA00023033"/>
    </source>
</evidence>